<keyword evidence="1" id="KW-0732">Signal</keyword>
<name>A0A7J6MEI2_PERCH</name>
<dbReference type="AlphaFoldDB" id="A0A7J6MEI2"/>
<dbReference type="Proteomes" id="UP000591131">
    <property type="component" value="Unassembled WGS sequence"/>
</dbReference>
<sequence length="245" mass="27537">MRFSSTWSVVVAQLALTTVTQPVGRYMYDAPNGQFTLGYDINVEKKFAFFIATSNFTFADFFYPLTQKGWFRYAINLEGTDRTVDTWYDIVLSSTNGFAPQTGDLTILTFTTYDSLCVRLGGRRLTLFRRAFPIQSGAFANRADGIDSLRINYTVQAPSDVAVTFRCGSRVLPPVSFILVQNDDSLRFRSYDLAPSSAVDALRRSFADVCPSCRIKEGDLTNIVFTYSKSLYITIGGRRTTLTMF</sequence>
<dbReference type="EMBL" id="JAAPAO010000163">
    <property type="protein sequence ID" value="KAF4669826.1"/>
    <property type="molecule type" value="Genomic_DNA"/>
</dbReference>
<proteinExistence type="predicted"/>
<feature type="chain" id="PRO_5029491955" evidence="1">
    <location>
        <begin position="23"/>
        <end position="245"/>
    </location>
</feature>
<reference evidence="2 3" key="1">
    <citation type="submission" date="2020-04" db="EMBL/GenBank/DDBJ databases">
        <title>Perkinsus chesapeaki whole genome sequence.</title>
        <authorList>
            <person name="Bogema D.R."/>
        </authorList>
    </citation>
    <scope>NUCLEOTIDE SEQUENCE [LARGE SCALE GENOMIC DNA]</scope>
    <source>
        <strain evidence="2">ATCC PRA-425</strain>
    </source>
</reference>
<feature type="signal peptide" evidence="1">
    <location>
        <begin position="1"/>
        <end position="22"/>
    </location>
</feature>
<evidence type="ECO:0000313" key="3">
    <source>
        <dbReference type="Proteomes" id="UP000591131"/>
    </source>
</evidence>
<evidence type="ECO:0000256" key="1">
    <source>
        <dbReference type="SAM" id="SignalP"/>
    </source>
</evidence>
<organism evidence="2 3">
    <name type="scientific">Perkinsus chesapeaki</name>
    <name type="common">Clam parasite</name>
    <name type="synonym">Perkinsus andrewsi</name>
    <dbReference type="NCBI Taxonomy" id="330153"/>
    <lineage>
        <taxon>Eukaryota</taxon>
        <taxon>Sar</taxon>
        <taxon>Alveolata</taxon>
        <taxon>Perkinsozoa</taxon>
        <taxon>Perkinsea</taxon>
        <taxon>Perkinsida</taxon>
        <taxon>Perkinsidae</taxon>
        <taxon>Perkinsus</taxon>
    </lineage>
</organism>
<comment type="caution">
    <text evidence="2">The sequence shown here is derived from an EMBL/GenBank/DDBJ whole genome shotgun (WGS) entry which is preliminary data.</text>
</comment>
<gene>
    <name evidence="2" type="ORF">FOL47_002341</name>
</gene>
<protein>
    <submittedName>
        <fullName evidence="2">Uncharacterized protein</fullName>
    </submittedName>
</protein>
<accession>A0A7J6MEI2</accession>
<keyword evidence="3" id="KW-1185">Reference proteome</keyword>
<evidence type="ECO:0000313" key="2">
    <source>
        <dbReference type="EMBL" id="KAF4669826.1"/>
    </source>
</evidence>